<dbReference type="PANTHER" id="PTHR12558">
    <property type="entry name" value="CELL DIVISION CYCLE 16,23,27"/>
    <property type="match status" value="1"/>
</dbReference>
<name>A0A432VXC5_9GAMM</name>
<dbReference type="Pfam" id="PF13432">
    <property type="entry name" value="TPR_16"/>
    <property type="match status" value="1"/>
</dbReference>
<feature type="chain" id="PRO_5019282075" evidence="2">
    <location>
        <begin position="28"/>
        <end position="440"/>
    </location>
</feature>
<evidence type="ECO:0000256" key="1">
    <source>
        <dbReference type="PROSITE-ProRule" id="PRU00339"/>
    </source>
</evidence>
<evidence type="ECO:0000313" key="4">
    <source>
        <dbReference type="Proteomes" id="UP000288212"/>
    </source>
</evidence>
<keyword evidence="2" id="KW-0732">Signal</keyword>
<comment type="caution">
    <text evidence="3">The sequence shown here is derived from an EMBL/GenBank/DDBJ whole genome shotgun (WGS) entry which is preliminary data.</text>
</comment>
<dbReference type="PANTHER" id="PTHR12558:SF13">
    <property type="entry name" value="CELL DIVISION CYCLE PROTEIN 27 HOMOLOG"/>
    <property type="match status" value="1"/>
</dbReference>
<sequence length="440" mass="49818">MKTITSTIGAVVFAMGLTLSAPQAQQAASPDVGFDIPTPEQVQRARDNRRSQALGERVARRVMASFEAYEAGDMQTALNELEQIPTRGATDYDRAYVARFKGTLLAGLEDDPTGIPRAIRELETAVAPDVLSFSDQSNALQLLGNLYLIEENFEGAITMFRRYLQFVGEWNPDVLIRMASAHMELKQYDRVIPFAERAILNQPEPNRNPYVLMIAAYYESGQVPQAISVLERGVQVLPAEKGWWVQLGMFYMLNENYDNALSTMRIAYDAGYFTRENDYRALYQLLNNSGVPFHAAELMRRHLDNGNVTKTAQNFSMAARSYHTAREFRRAAEMYREAIGVAESESDIRDYYRRIGEALLLAERYREAAPAFQEAINRVPQGEDAGRLYMSLAEAYFYSNQYRQAYQAAQSATRFSSTRRNASSWAEYIKSTAERRGSSI</sequence>
<organism evidence="3 4">
    <name type="scientific">Aliidiomarina haloalkalitolerans</name>
    <dbReference type="NCBI Taxonomy" id="859059"/>
    <lineage>
        <taxon>Bacteria</taxon>
        <taxon>Pseudomonadati</taxon>
        <taxon>Pseudomonadota</taxon>
        <taxon>Gammaproteobacteria</taxon>
        <taxon>Alteromonadales</taxon>
        <taxon>Idiomarinaceae</taxon>
        <taxon>Aliidiomarina</taxon>
    </lineage>
</organism>
<dbReference type="SMART" id="SM00028">
    <property type="entry name" value="TPR"/>
    <property type="match status" value="6"/>
</dbReference>
<keyword evidence="4" id="KW-1185">Reference proteome</keyword>
<feature type="signal peptide" evidence="2">
    <location>
        <begin position="1"/>
        <end position="27"/>
    </location>
</feature>
<feature type="repeat" description="TPR" evidence="1">
    <location>
        <begin position="349"/>
        <end position="382"/>
    </location>
</feature>
<dbReference type="Gene3D" id="1.25.40.10">
    <property type="entry name" value="Tetratricopeptide repeat domain"/>
    <property type="match status" value="3"/>
</dbReference>
<dbReference type="Proteomes" id="UP000288212">
    <property type="component" value="Unassembled WGS sequence"/>
</dbReference>
<gene>
    <name evidence="3" type="ORF">CWE06_00120</name>
</gene>
<accession>A0A432VXC5</accession>
<dbReference type="EMBL" id="PIPI01000001">
    <property type="protein sequence ID" value="RUO21319.1"/>
    <property type="molecule type" value="Genomic_DNA"/>
</dbReference>
<dbReference type="AlphaFoldDB" id="A0A432VXC5"/>
<evidence type="ECO:0000256" key="2">
    <source>
        <dbReference type="SAM" id="SignalP"/>
    </source>
</evidence>
<keyword evidence="1" id="KW-0802">TPR repeat</keyword>
<reference evidence="3 4" key="1">
    <citation type="journal article" date="2011" name="Front. Microbiol.">
        <title>Genomic signatures of strain selection and enhancement in Bacillus atrophaeus var. globigii, a historical biowarfare simulant.</title>
        <authorList>
            <person name="Gibbons H.S."/>
            <person name="Broomall S.M."/>
            <person name="McNew L.A."/>
            <person name="Daligault H."/>
            <person name="Chapman C."/>
            <person name="Bruce D."/>
            <person name="Karavis M."/>
            <person name="Krepps M."/>
            <person name="McGregor P.A."/>
            <person name="Hong C."/>
            <person name="Park K.H."/>
            <person name="Akmal A."/>
            <person name="Feldman A."/>
            <person name="Lin J.S."/>
            <person name="Chang W.E."/>
            <person name="Higgs B.W."/>
            <person name="Demirev P."/>
            <person name="Lindquist J."/>
            <person name="Liem A."/>
            <person name="Fochler E."/>
            <person name="Read T.D."/>
            <person name="Tapia R."/>
            <person name="Johnson S."/>
            <person name="Bishop-Lilly K.A."/>
            <person name="Detter C."/>
            <person name="Han C."/>
            <person name="Sozhamannan S."/>
            <person name="Rosenzweig C.N."/>
            <person name="Skowronski E.W."/>
        </authorList>
    </citation>
    <scope>NUCLEOTIDE SEQUENCE [LARGE SCALE GENOMIC DNA]</scope>
    <source>
        <strain evidence="3 4">AK5</strain>
    </source>
</reference>
<protein>
    <submittedName>
        <fullName evidence="3">Uncharacterized protein</fullName>
    </submittedName>
</protein>
<dbReference type="OrthoDB" id="5592888at2"/>
<dbReference type="InterPro" id="IPR019734">
    <property type="entry name" value="TPR_rpt"/>
</dbReference>
<dbReference type="RefSeq" id="WP_126790296.1">
    <property type="nucleotide sequence ID" value="NZ_PIPI01000001.1"/>
</dbReference>
<proteinExistence type="predicted"/>
<dbReference type="InterPro" id="IPR011990">
    <property type="entry name" value="TPR-like_helical_dom_sf"/>
</dbReference>
<dbReference type="PROSITE" id="PS50005">
    <property type="entry name" value="TPR"/>
    <property type="match status" value="1"/>
</dbReference>
<evidence type="ECO:0000313" key="3">
    <source>
        <dbReference type="EMBL" id="RUO21319.1"/>
    </source>
</evidence>
<dbReference type="SUPFAM" id="SSF48452">
    <property type="entry name" value="TPR-like"/>
    <property type="match status" value="2"/>
</dbReference>